<dbReference type="Proteomes" id="UP001066276">
    <property type="component" value="Chromosome 3_1"/>
</dbReference>
<evidence type="ECO:0000313" key="19">
    <source>
        <dbReference type="Proteomes" id="UP001066276"/>
    </source>
</evidence>
<accession>A0AAV7UL55</accession>
<keyword evidence="4" id="KW-0037">Angiogenesis</keyword>
<evidence type="ECO:0000256" key="6">
    <source>
        <dbReference type="ARBA" id="ARBA00022729"/>
    </source>
</evidence>
<feature type="domain" description="Spondin-like TSP1" evidence="16">
    <location>
        <begin position="348"/>
        <end position="402"/>
    </location>
</feature>
<dbReference type="Gene3D" id="2.20.100.10">
    <property type="entry name" value="Thrombospondin type-1 (TSP1) repeat"/>
    <property type="match status" value="8"/>
</dbReference>
<keyword evidence="6" id="KW-0732">Signal</keyword>
<evidence type="ECO:0000256" key="14">
    <source>
        <dbReference type="ARBA" id="ARBA00069078"/>
    </source>
</evidence>
<evidence type="ECO:0000256" key="4">
    <source>
        <dbReference type="ARBA" id="ARBA00022657"/>
    </source>
</evidence>
<dbReference type="InterPro" id="IPR044004">
    <property type="entry name" value="TSP1_spondin_dom"/>
</dbReference>
<dbReference type="Pfam" id="PF23308">
    <property type="entry name" value="TSP1_TSH7A-B_C"/>
    <property type="match status" value="1"/>
</dbReference>
<comment type="caution">
    <text evidence="18">The sequence shown here is derived from an EMBL/GenBank/DDBJ whole genome shotgun (WGS) entry which is preliminary data.</text>
</comment>
<evidence type="ECO:0000256" key="7">
    <source>
        <dbReference type="ARBA" id="ARBA00022737"/>
    </source>
</evidence>
<keyword evidence="3" id="KW-1003">Cell membrane</keyword>
<keyword evidence="10 15" id="KW-0472">Membrane</keyword>
<dbReference type="FunFam" id="2.20.100.10:FF:000015">
    <property type="entry name" value="Thrombospondin, type I, domain containing 7A"/>
    <property type="match status" value="1"/>
</dbReference>
<sequence>MVWVYSRFSRFLWKTSEWKECEVSQLLDQQDSRRNKPHNLCGGGIQTRDVFCVKSTHEIGMQALKEVFRPVDQKLCAGPVPPTSQLCSIPCSADCVVFSWSAWGPCMHENCQDPLGRKGYRLRRRNAVIESTGESGVCPHLVESIFCEDPTCYQWVISGKDACVPDNGECGHGHYMVKPVCKNEKGEDVANELCSDPPPSQMVCEVPCHADCVTTEWSTWSVCSHSCSSKKAEGTQRRTRSILALPGEGGKACPTTEALQEYRPCNDHTCTSFYWEISAWGPCSEGSMVTALNATINWNGAATCGVGIQTRKAFCMKNIAGQVTNKRCPDSLRPETVRPCLLPCKKDCVVTLFSEWTSCPTTCQKDNVTSVKQSRYRIIIEHAENGGQECPDTLFEERECENFVLCPTYRWKAHKWNQCVLAPDSVRQGVLGAQEICGPGLQSRDITCLSDDNLSVDATECLQWAGPVPTIVQDCFIACKDDCTFTPWTKFTSCSSDCGSTRSRRRSLTGRSRKRDRCQNNELYPLVETEACPCQVFTSRPFGNWSECLIAEEKSRLPMGMKIHGEIKECGEGLRQKVIACYDQHERLVSPSNCISSGYIEELCVVPCPFDCKLSDWSTWSPCSASCGTGVKTRSKWLKEKPYNGGRPCPKLDLKNQVSEAVPCYSKCNQYSWAAEPWLPCKISGEEKSPHCGEGIQTRYVRCKNYTEGGAREYVDNSLCNQYEMPPETQNCTLVCPGECVMSEWGQWSACPVICDSNSTRARTRFPVRAPSHGKLCPEDTQIEACILNENCFHYQYNITDWSTCQLSENAACGQGIKTRILDCIGSDGKSVNINFCEQRNQEKPSKMNIHCLIECAVNCQLSEWSTWSQCSRSCGVAGQTVRSRHIIMPSQGEGRPCSTQLIQYKNCPANPCYNWVLGEWSQCKVESGQCGDGYQIRNITCVVHDASFSDVTKQVEQVMCGDLPSKDTPLHMPCYVPCPGDCHLTEWSPWSACELTCIDGRSFETVGRQSRSKAFINQLLDNTEMCPEQVLEIRSCIGGKCYDYEWKMGPWRDNERAVWCQRSDGITVTGGCSSQSQPSESRQCDPPCRKPFSYCTQSGICGCETGYAEIMRSNGVLDYCMKIPGMAEKKADVKTHAGKSKPINSKVSDMFHGWSVQPFDPDGRPKMWVYGASAGVFLLIVFLICMSYILCKTPKQHQLSVPQQKPLTLAYDGDVDM</sequence>
<dbReference type="SMART" id="SM00209">
    <property type="entry name" value="TSP1"/>
    <property type="match status" value="11"/>
</dbReference>
<dbReference type="GO" id="GO:0030036">
    <property type="term" value="P:actin cytoskeleton organization"/>
    <property type="evidence" value="ECO:0007669"/>
    <property type="project" value="TreeGrafter"/>
</dbReference>
<dbReference type="FunFam" id="2.20.100.10:FF:000017">
    <property type="entry name" value="Thrombospondin type 1 domain containing 7A"/>
    <property type="match status" value="1"/>
</dbReference>
<feature type="domain" description="Spondin-like TSP1" evidence="16">
    <location>
        <begin position="212"/>
        <end position="270"/>
    </location>
</feature>
<dbReference type="AlphaFoldDB" id="A0AAV7UL55"/>
<dbReference type="PANTHER" id="PTHR11311:SF7">
    <property type="entry name" value="THROMBOSPONDIN TYPE-1 DOMAIN-CONTAINING PROTEIN 7B"/>
    <property type="match status" value="1"/>
</dbReference>
<evidence type="ECO:0000256" key="2">
    <source>
        <dbReference type="ARBA" id="ARBA00004316"/>
    </source>
</evidence>
<evidence type="ECO:0000256" key="3">
    <source>
        <dbReference type="ARBA" id="ARBA00022475"/>
    </source>
</evidence>
<dbReference type="FunFam" id="2.20.100.10:FF:000050">
    <property type="entry name" value="Thrombospondin type 1 domain containing 7B"/>
    <property type="match status" value="1"/>
</dbReference>
<organism evidence="18 19">
    <name type="scientific">Pleurodeles waltl</name>
    <name type="common">Iberian ribbed newt</name>
    <dbReference type="NCBI Taxonomy" id="8319"/>
    <lineage>
        <taxon>Eukaryota</taxon>
        <taxon>Metazoa</taxon>
        <taxon>Chordata</taxon>
        <taxon>Craniata</taxon>
        <taxon>Vertebrata</taxon>
        <taxon>Euteleostomi</taxon>
        <taxon>Amphibia</taxon>
        <taxon>Batrachia</taxon>
        <taxon>Caudata</taxon>
        <taxon>Salamandroidea</taxon>
        <taxon>Salamandridae</taxon>
        <taxon>Pleurodelinae</taxon>
        <taxon>Pleurodeles</taxon>
    </lineage>
</organism>
<keyword evidence="8" id="KW-0221">Differentiation</keyword>
<proteinExistence type="predicted"/>
<dbReference type="PROSITE" id="PS50092">
    <property type="entry name" value="TSP1"/>
    <property type="match status" value="11"/>
</dbReference>
<reference evidence="18" key="1">
    <citation type="journal article" date="2022" name="bioRxiv">
        <title>Sequencing and chromosome-scale assembly of the giantPleurodeles waltlgenome.</title>
        <authorList>
            <person name="Brown T."/>
            <person name="Elewa A."/>
            <person name="Iarovenko S."/>
            <person name="Subramanian E."/>
            <person name="Araus A.J."/>
            <person name="Petzold A."/>
            <person name="Susuki M."/>
            <person name="Suzuki K.-i.T."/>
            <person name="Hayashi T."/>
            <person name="Toyoda A."/>
            <person name="Oliveira C."/>
            <person name="Osipova E."/>
            <person name="Leigh N.D."/>
            <person name="Simon A."/>
            <person name="Yun M.H."/>
        </authorList>
    </citation>
    <scope>NUCLEOTIDE SEQUENCE</scope>
    <source>
        <strain evidence="18">20211129_DDA</strain>
        <tissue evidence="18">Liver</tissue>
    </source>
</reference>
<protein>
    <recommendedName>
        <fullName evidence="14">Thrombospondin type-1 domain-containing protein 7A</fullName>
    </recommendedName>
</protein>
<keyword evidence="12" id="KW-0325">Glycoprotein</keyword>
<evidence type="ECO:0000256" key="12">
    <source>
        <dbReference type="ARBA" id="ARBA00023180"/>
    </source>
</evidence>
<dbReference type="GO" id="GO:0030154">
    <property type="term" value="P:cell differentiation"/>
    <property type="evidence" value="ECO:0007669"/>
    <property type="project" value="UniProtKB-KW"/>
</dbReference>
<evidence type="ECO:0000256" key="5">
    <source>
        <dbReference type="ARBA" id="ARBA00022692"/>
    </source>
</evidence>
<dbReference type="Pfam" id="PF00090">
    <property type="entry name" value="TSP_1"/>
    <property type="match status" value="3"/>
</dbReference>
<feature type="transmembrane region" description="Helical" evidence="15">
    <location>
        <begin position="1168"/>
        <end position="1191"/>
    </location>
</feature>
<comment type="subcellular location">
    <subcellularLocation>
        <location evidence="1">Cell membrane</location>
        <topology evidence="1">Single-pass type I membrane protein</topology>
    </subcellularLocation>
    <subcellularLocation>
        <location evidence="2">Cell projection</location>
    </subcellularLocation>
</comment>
<dbReference type="FunFam" id="2.20.100.10:FF:000014">
    <property type="entry name" value="Thrombospondin type 1 domain containing 7A"/>
    <property type="match status" value="1"/>
</dbReference>
<evidence type="ECO:0000256" key="11">
    <source>
        <dbReference type="ARBA" id="ARBA00023157"/>
    </source>
</evidence>
<dbReference type="EMBL" id="JANPWB010000005">
    <property type="protein sequence ID" value="KAJ1189045.1"/>
    <property type="molecule type" value="Genomic_DNA"/>
</dbReference>
<dbReference type="FunFam" id="2.20.100.10:FF:000027">
    <property type="entry name" value="Thrombospondin type 1 domain containing 7A"/>
    <property type="match status" value="1"/>
</dbReference>
<dbReference type="GO" id="GO:0005886">
    <property type="term" value="C:plasma membrane"/>
    <property type="evidence" value="ECO:0007669"/>
    <property type="project" value="UniProtKB-SubCell"/>
</dbReference>
<dbReference type="FunFam" id="2.20.100.10:FF:000020">
    <property type="entry name" value="Thrombospondin type 1 domain containing 7A"/>
    <property type="match status" value="1"/>
</dbReference>
<dbReference type="GO" id="GO:0042995">
    <property type="term" value="C:cell projection"/>
    <property type="evidence" value="ECO:0007669"/>
    <property type="project" value="UniProtKB-SubCell"/>
</dbReference>
<dbReference type="Pfam" id="PF19028">
    <property type="entry name" value="TSP1_spondin"/>
    <property type="match status" value="4"/>
</dbReference>
<evidence type="ECO:0000256" key="10">
    <source>
        <dbReference type="ARBA" id="ARBA00023136"/>
    </source>
</evidence>
<evidence type="ECO:0000313" key="18">
    <source>
        <dbReference type="EMBL" id="KAJ1189045.1"/>
    </source>
</evidence>
<evidence type="ECO:0000259" key="16">
    <source>
        <dbReference type="Pfam" id="PF19028"/>
    </source>
</evidence>
<dbReference type="GO" id="GO:0001525">
    <property type="term" value="P:angiogenesis"/>
    <property type="evidence" value="ECO:0007669"/>
    <property type="project" value="UniProtKB-KW"/>
</dbReference>
<keyword evidence="7" id="KW-0677">Repeat</keyword>
<dbReference type="InterPro" id="IPR000884">
    <property type="entry name" value="TSP1_rpt"/>
</dbReference>
<dbReference type="Pfam" id="PF19030">
    <property type="entry name" value="TSP1_ADAMTS"/>
    <property type="match status" value="2"/>
</dbReference>
<evidence type="ECO:0000256" key="13">
    <source>
        <dbReference type="ARBA" id="ARBA00023273"/>
    </source>
</evidence>
<keyword evidence="9 15" id="KW-1133">Transmembrane helix</keyword>
<evidence type="ECO:0000259" key="17">
    <source>
        <dbReference type="Pfam" id="PF23308"/>
    </source>
</evidence>
<dbReference type="InterPro" id="IPR036383">
    <property type="entry name" value="TSP1_rpt_sf"/>
</dbReference>
<keyword evidence="13" id="KW-0966">Cell projection</keyword>
<keyword evidence="19" id="KW-1185">Reference proteome</keyword>
<evidence type="ECO:0000256" key="8">
    <source>
        <dbReference type="ARBA" id="ARBA00022782"/>
    </source>
</evidence>
<dbReference type="SUPFAM" id="SSF82895">
    <property type="entry name" value="TSP-1 type 1 repeat"/>
    <property type="match status" value="9"/>
</dbReference>
<keyword evidence="5 15" id="KW-0812">Transmembrane</keyword>
<dbReference type="PANTHER" id="PTHR11311">
    <property type="entry name" value="SPONDIN"/>
    <property type="match status" value="1"/>
</dbReference>
<evidence type="ECO:0000256" key="9">
    <source>
        <dbReference type="ARBA" id="ARBA00022989"/>
    </source>
</evidence>
<feature type="domain" description="Spondin-like TSP1" evidence="16">
    <location>
        <begin position="860"/>
        <end position="913"/>
    </location>
</feature>
<dbReference type="InterPro" id="IPR056991">
    <property type="entry name" value="TSP1_TSH7A-B_C"/>
</dbReference>
<dbReference type="FunFam" id="2.20.100.10:FF:000018">
    <property type="entry name" value="Thrombospondin type 1 domain containing 7A"/>
    <property type="match status" value="1"/>
</dbReference>
<gene>
    <name evidence="18" type="ORF">NDU88_005797</name>
</gene>
<feature type="domain" description="Thrombospondin type-1" evidence="17">
    <location>
        <begin position="1087"/>
        <end position="1126"/>
    </location>
</feature>
<evidence type="ECO:0000256" key="1">
    <source>
        <dbReference type="ARBA" id="ARBA00004251"/>
    </source>
</evidence>
<feature type="domain" description="Spondin-like TSP1" evidence="16">
    <location>
        <begin position="612"/>
        <end position="664"/>
    </location>
</feature>
<keyword evidence="11" id="KW-1015">Disulfide bond</keyword>
<evidence type="ECO:0000256" key="15">
    <source>
        <dbReference type="SAM" id="Phobius"/>
    </source>
</evidence>
<name>A0AAV7UL55_PLEWA</name>
<dbReference type="InterPro" id="IPR051418">
    <property type="entry name" value="Spondin/Thrombospondin_T1"/>
</dbReference>